<evidence type="ECO:0000259" key="3">
    <source>
        <dbReference type="Pfam" id="PF16472"/>
    </source>
</evidence>
<feature type="domain" description="Copper amine oxidase-like N-terminal" evidence="2">
    <location>
        <begin position="54"/>
        <end position="164"/>
    </location>
</feature>
<dbReference type="InterPro" id="IPR012854">
    <property type="entry name" value="Cu_amine_oxidase-like_N"/>
</dbReference>
<organism evidence="4 5">
    <name type="scientific">Paenibacillus spongiae</name>
    <dbReference type="NCBI Taxonomy" id="2909671"/>
    <lineage>
        <taxon>Bacteria</taxon>
        <taxon>Bacillati</taxon>
        <taxon>Bacillota</taxon>
        <taxon>Bacilli</taxon>
        <taxon>Bacillales</taxon>
        <taxon>Paenibacillaceae</taxon>
        <taxon>Paenibacillus</taxon>
    </lineage>
</organism>
<reference evidence="4" key="1">
    <citation type="submission" date="2022-01" db="EMBL/GenBank/DDBJ databases">
        <title>Paenibacillus spongiae sp. nov., isolated from marine sponge.</title>
        <authorList>
            <person name="Li Z."/>
            <person name="Zhang M."/>
        </authorList>
    </citation>
    <scope>NUCLEOTIDE SEQUENCE</scope>
    <source>
        <strain evidence="4">PHS-Z3</strain>
    </source>
</reference>
<protein>
    <submittedName>
        <fullName evidence="4">DUF5050 domain-containing protein</fullName>
    </submittedName>
</protein>
<sequence>MKRWGLALFIGFWFLCSALTAFAAEDSSKTTTLADVFDQSVIIPYDFQGKAFANGKKIDLSHMNYRIVQRNGAILVPIRLMEYLATQSNGNKSTWMTSWQPQKPDVVVLWNTQLRRSITFTVNSKTMVVNNEPQTMDVAPQKINGQIVLPLRSAAVALGKKIDWLDGLIIIGDASIDLQSPQTLAIKDQIKAKLTDPRKPVTDNPIFPLTMYGDSVYYVKSTYTATSVTEKLYKQTGGQKEVQVKLNGNAVFNSAKVFGDELYFVTVVNNKAELDAYHLRNGTVRKVSSLGDWKPSDGWLEDIRRIDNDLYIMLHTGDLTMGGEKLYKVENGALRSVAPAKSFISYEKSGNDMYFTNFAPMFNTADNLSRVDLITGETAAVGEPGFSYGINRMVDEQSFGYGSVDALYVKDGYLYTLGFKENDPQDRSAVYKIKLADNTQVKLTAPAAQFWMKDSLIVYIDASTGYLESVDLDGANRRTLAQRRMMHVQLLNGNVYYLANSGVGPEADWLYSYSLATGREARLSDRSVSSYYAGKAGIYYLSEGYEPGLYRVDPDGRNTSLVKDSIWSANLTDEGIVYTLIYKNGVYSVK</sequence>
<dbReference type="Pfam" id="PF16472">
    <property type="entry name" value="DUF5050"/>
    <property type="match status" value="1"/>
</dbReference>
<proteinExistence type="predicted"/>
<dbReference type="EMBL" id="CP091430">
    <property type="protein sequence ID" value="UVI29420.1"/>
    <property type="molecule type" value="Genomic_DNA"/>
</dbReference>
<dbReference type="Pfam" id="PF07833">
    <property type="entry name" value="Cu_amine_oxidN1"/>
    <property type="match status" value="1"/>
</dbReference>
<evidence type="ECO:0000256" key="1">
    <source>
        <dbReference type="SAM" id="SignalP"/>
    </source>
</evidence>
<gene>
    <name evidence="4" type="ORF">L1F29_29040</name>
</gene>
<feature type="domain" description="Prolow-density lipoprotein receptor-related protein 1-like beta-propeller" evidence="3">
    <location>
        <begin position="402"/>
        <end position="579"/>
    </location>
</feature>
<dbReference type="InterPro" id="IPR032485">
    <property type="entry name" value="LRP1-like_beta_prop"/>
</dbReference>
<dbReference type="Gene3D" id="3.30.457.10">
    <property type="entry name" value="Copper amine oxidase-like, N-terminal domain"/>
    <property type="match status" value="1"/>
</dbReference>
<name>A0ABY5S763_9BACL</name>
<keyword evidence="1" id="KW-0732">Signal</keyword>
<dbReference type="SUPFAM" id="SSF55383">
    <property type="entry name" value="Copper amine oxidase, domain N"/>
    <property type="match status" value="1"/>
</dbReference>
<evidence type="ECO:0000259" key="2">
    <source>
        <dbReference type="Pfam" id="PF07833"/>
    </source>
</evidence>
<accession>A0ABY5S763</accession>
<feature type="signal peptide" evidence="1">
    <location>
        <begin position="1"/>
        <end position="23"/>
    </location>
</feature>
<dbReference type="Proteomes" id="UP001057877">
    <property type="component" value="Chromosome"/>
</dbReference>
<evidence type="ECO:0000313" key="5">
    <source>
        <dbReference type="Proteomes" id="UP001057877"/>
    </source>
</evidence>
<dbReference type="InterPro" id="IPR036582">
    <property type="entry name" value="Mao_N_sf"/>
</dbReference>
<keyword evidence="5" id="KW-1185">Reference proteome</keyword>
<dbReference type="RefSeq" id="WP_258385509.1">
    <property type="nucleotide sequence ID" value="NZ_CP091430.1"/>
</dbReference>
<feature type="chain" id="PRO_5045739901" evidence="1">
    <location>
        <begin position="24"/>
        <end position="590"/>
    </location>
</feature>
<dbReference type="SUPFAM" id="SSF101898">
    <property type="entry name" value="NHL repeat"/>
    <property type="match status" value="1"/>
</dbReference>
<evidence type="ECO:0000313" key="4">
    <source>
        <dbReference type="EMBL" id="UVI29420.1"/>
    </source>
</evidence>